<evidence type="ECO:0000313" key="1">
    <source>
        <dbReference type="EMBL" id="CAB3961157.1"/>
    </source>
</evidence>
<evidence type="ECO:0000313" key="2">
    <source>
        <dbReference type="Proteomes" id="UP000494301"/>
    </source>
</evidence>
<dbReference type="AlphaFoldDB" id="A0A6J5INC2"/>
<organism evidence="1 2">
    <name type="scientific">Burkholderia aenigmatica</name>
    <dbReference type="NCBI Taxonomy" id="2015348"/>
    <lineage>
        <taxon>Bacteria</taxon>
        <taxon>Pseudomonadati</taxon>
        <taxon>Pseudomonadota</taxon>
        <taxon>Betaproteobacteria</taxon>
        <taxon>Burkholderiales</taxon>
        <taxon>Burkholderiaceae</taxon>
        <taxon>Burkholderia</taxon>
        <taxon>Burkholderia cepacia complex</taxon>
    </lineage>
</organism>
<protein>
    <submittedName>
        <fullName evidence="1">Oxidoreductase</fullName>
    </submittedName>
</protein>
<dbReference type="EMBL" id="CABWIL020000003">
    <property type="protein sequence ID" value="CAB3961157.1"/>
    <property type="molecule type" value="Genomic_DNA"/>
</dbReference>
<dbReference type="Proteomes" id="UP000494301">
    <property type="component" value="Unassembled WGS sequence"/>
</dbReference>
<reference evidence="1 2" key="1">
    <citation type="submission" date="2020-04" db="EMBL/GenBank/DDBJ databases">
        <authorList>
            <person name="Depoorter E."/>
        </authorList>
    </citation>
    <scope>NUCLEOTIDE SEQUENCE [LARGE SCALE GENOMIC DNA]</scope>
    <source>
        <strain evidence="1 2">BCC0217</strain>
    </source>
</reference>
<gene>
    <name evidence="1" type="ORF">BLA3211_00896</name>
</gene>
<name>A0A6J5INC2_9BURK</name>
<accession>A0A6J5INC2</accession>
<sequence length="126" mass="13654">MSQTAVDSRIDHSCFSPIAFRSQFVAMIAALPLVRSPETVRVPRFSRVAHAPGAAELACLHARNWPQAAVRAVDRLVSGEALQARNPRSIDVTHVWQQLTTQLGFPEQPPGDACAATLGMLLERAA</sequence>
<proteinExistence type="predicted"/>